<dbReference type="Proteomes" id="UP000887013">
    <property type="component" value="Unassembled WGS sequence"/>
</dbReference>
<keyword evidence="2" id="KW-1185">Reference proteome</keyword>
<comment type="caution">
    <text evidence="1">The sequence shown here is derived from an EMBL/GenBank/DDBJ whole genome shotgun (WGS) entry which is preliminary data.</text>
</comment>
<accession>A0A8X6MXM7</accession>
<protein>
    <submittedName>
        <fullName evidence="1">Uncharacterized protein</fullName>
    </submittedName>
</protein>
<name>A0A8X6MXM7_NEPPI</name>
<evidence type="ECO:0000313" key="2">
    <source>
        <dbReference type="Proteomes" id="UP000887013"/>
    </source>
</evidence>
<dbReference type="EMBL" id="BMAW01051874">
    <property type="protein sequence ID" value="GFS82982.1"/>
    <property type="molecule type" value="Genomic_DNA"/>
</dbReference>
<sequence>MNDKEMTDVNGTQPRANCFLKAFAISSVEATFQNIGVKLIQISTTNSDFIDTAKEESCGTQANESKFVRVQFQQTNWPEKSSMLIPFLFHHWWLQLKTRSIGKKLM</sequence>
<reference evidence="1" key="1">
    <citation type="submission" date="2020-08" db="EMBL/GenBank/DDBJ databases">
        <title>Multicomponent nature underlies the extraordinary mechanical properties of spider dragline silk.</title>
        <authorList>
            <person name="Kono N."/>
            <person name="Nakamura H."/>
            <person name="Mori M."/>
            <person name="Yoshida Y."/>
            <person name="Ohtoshi R."/>
            <person name="Malay A.D."/>
            <person name="Moran D.A.P."/>
            <person name="Tomita M."/>
            <person name="Numata K."/>
            <person name="Arakawa K."/>
        </authorList>
    </citation>
    <scope>NUCLEOTIDE SEQUENCE</scope>
</reference>
<evidence type="ECO:0000313" key="1">
    <source>
        <dbReference type="EMBL" id="GFS82982.1"/>
    </source>
</evidence>
<gene>
    <name evidence="1" type="ORF">NPIL_155271</name>
</gene>
<organism evidence="1 2">
    <name type="scientific">Nephila pilipes</name>
    <name type="common">Giant wood spider</name>
    <name type="synonym">Nephila maculata</name>
    <dbReference type="NCBI Taxonomy" id="299642"/>
    <lineage>
        <taxon>Eukaryota</taxon>
        <taxon>Metazoa</taxon>
        <taxon>Ecdysozoa</taxon>
        <taxon>Arthropoda</taxon>
        <taxon>Chelicerata</taxon>
        <taxon>Arachnida</taxon>
        <taxon>Araneae</taxon>
        <taxon>Araneomorphae</taxon>
        <taxon>Entelegynae</taxon>
        <taxon>Araneoidea</taxon>
        <taxon>Nephilidae</taxon>
        <taxon>Nephila</taxon>
    </lineage>
</organism>
<proteinExistence type="predicted"/>
<dbReference type="AlphaFoldDB" id="A0A8X6MXM7"/>